<protein>
    <submittedName>
        <fullName evidence="2">Uncharacterized protein</fullName>
    </submittedName>
</protein>
<name>A0A8J2UIA6_9BACT</name>
<gene>
    <name evidence="2" type="ORF">GCM10011511_49740</name>
</gene>
<proteinExistence type="predicted"/>
<accession>A0A8J2UIA6</accession>
<evidence type="ECO:0000313" key="2">
    <source>
        <dbReference type="EMBL" id="GGB20068.1"/>
    </source>
</evidence>
<keyword evidence="3" id="KW-1185">Reference proteome</keyword>
<comment type="caution">
    <text evidence="2">The sequence shown here is derived from an EMBL/GenBank/DDBJ whole genome shotgun (WGS) entry which is preliminary data.</text>
</comment>
<evidence type="ECO:0000313" key="3">
    <source>
        <dbReference type="Proteomes" id="UP000607559"/>
    </source>
</evidence>
<dbReference type="EMBL" id="BMJC01000006">
    <property type="protein sequence ID" value="GGB20068.1"/>
    <property type="molecule type" value="Genomic_DNA"/>
</dbReference>
<reference evidence="2" key="1">
    <citation type="journal article" date="2014" name="Int. J. Syst. Evol. Microbiol.">
        <title>Complete genome sequence of Corynebacterium casei LMG S-19264T (=DSM 44701T), isolated from a smear-ripened cheese.</title>
        <authorList>
            <consortium name="US DOE Joint Genome Institute (JGI-PGF)"/>
            <person name="Walter F."/>
            <person name="Albersmeier A."/>
            <person name="Kalinowski J."/>
            <person name="Ruckert C."/>
        </authorList>
    </citation>
    <scope>NUCLEOTIDE SEQUENCE</scope>
    <source>
        <strain evidence="2">CGMCC 1.15448</strain>
    </source>
</reference>
<organism evidence="2 3">
    <name type="scientific">Puia dinghuensis</name>
    <dbReference type="NCBI Taxonomy" id="1792502"/>
    <lineage>
        <taxon>Bacteria</taxon>
        <taxon>Pseudomonadati</taxon>
        <taxon>Bacteroidota</taxon>
        <taxon>Chitinophagia</taxon>
        <taxon>Chitinophagales</taxon>
        <taxon>Chitinophagaceae</taxon>
        <taxon>Puia</taxon>
    </lineage>
</organism>
<dbReference type="RefSeq" id="WP_188936955.1">
    <property type="nucleotide sequence ID" value="NZ_BMJC01000006.1"/>
</dbReference>
<evidence type="ECO:0000256" key="1">
    <source>
        <dbReference type="SAM" id="MobiDB-lite"/>
    </source>
</evidence>
<reference evidence="2" key="2">
    <citation type="submission" date="2020-09" db="EMBL/GenBank/DDBJ databases">
        <authorList>
            <person name="Sun Q."/>
            <person name="Zhou Y."/>
        </authorList>
    </citation>
    <scope>NUCLEOTIDE SEQUENCE</scope>
    <source>
        <strain evidence="2">CGMCC 1.15448</strain>
    </source>
</reference>
<dbReference type="Proteomes" id="UP000607559">
    <property type="component" value="Unassembled WGS sequence"/>
</dbReference>
<dbReference type="AlphaFoldDB" id="A0A8J2UIA6"/>
<feature type="region of interest" description="Disordered" evidence="1">
    <location>
        <begin position="90"/>
        <end position="127"/>
    </location>
</feature>
<sequence>MLETISWKEYGLLSGGTLLLYYGWWAVKYAASLGWGLPKPGSREADGRLAGLYDLPKIVVPPVDKNGTASAGERTKEVMVGTKDVTAAKEEAVEPLSPQPPPAPAMAANPDIGQHGSGFGEAGPHPA</sequence>